<gene>
    <name evidence="2" type="ORF">L873DRAFT_1723561</name>
</gene>
<reference evidence="2 3" key="1">
    <citation type="journal article" date="2018" name="Nat. Ecol. Evol.">
        <title>Pezizomycetes genomes reveal the molecular basis of ectomycorrhizal truffle lifestyle.</title>
        <authorList>
            <person name="Murat C."/>
            <person name="Payen T."/>
            <person name="Noel B."/>
            <person name="Kuo A."/>
            <person name="Morin E."/>
            <person name="Chen J."/>
            <person name="Kohler A."/>
            <person name="Krizsan K."/>
            <person name="Balestrini R."/>
            <person name="Da Silva C."/>
            <person name="Montanini B."/>
            <person name="Hainaut M."/>
            <person name="Levati E."/>
            <person name="Barry K.W."/>
            <person name="Belfiori B."/>
            <person name="Cichocki N."/>
            <person name="Clum A."/>
            <person name="Dockter R.B."/>
            <person name="Fauchery L."/>
            <person name="Guy J."/>
            <person name="Iotti M."/>
            <person name="Le Tacon F."/>
            <person name="Lindquist E.A."/>
            <person name="Lipzen A."/>
            <person name="Malagnac F."/>
            <person name="Mello A."/>
            <person name="Molinier V."/>
            <person name="Miyauchi S."/>
            <person name="Poulain J."/>
            <person name="Riccioni C."/>
            <person name="Rubini A."/>
            <person name="Sitrit Y."/>
            <person name="Splivallo R."/>
            <person name="Traeger S."/>
            <person name="Wang M."/>
            <person name="Zifcakova L."/>
            <person name="Wipf D."/>
            <person name="Zambonelli A."/>
            <person name="Paolocci F."/>
            <person name="Nowrousian M."/>
            <person name="Ottonello S."/>
            <person name="Baldrian P."/>
            <person name="Spatafora J.W."/>
            <person name="Henrissat B."/>
            <person name="Nagy L.G."/>
            <person name="Aury J.M."/>
            <person name="Wincker P."/>
            <person name="Grigoriev I.V."/>
            <person name="Bonfante P."/>
            <person name="Martin F.M."/>
        </authorList>
    </citation>
    <scope>NUCLEOTIDE SEQUENCE [LARGE SCALE GENOMIC DNA]</scope>
    <source>
        <strain evidence="2 3">120613-1</strain>
    </source>
</reference>
<evidence type="ECO:0000313" key="2">
    <source>
        <dbReference type="EMBL" id="RPA89062.1"/>
    </source>
</evidence>
<name>A0A3N4ISC4_9PEZI</name>
<accession>A0A3N4ISC4</accession>
<dbReference type="EMBL" id="ML120620">
    <property type="protein sequence ID" value="RPA89062.1"/>
    <property type="molecule type" value="Genomic_DNA"/>
</dbReference>
<evidence type="ECO:0000259" key="1">
    <source>
        <dbReference type="Pfam" id="PF14479"/>
    </source>
</evidence>
<proteinExistence type="predicted"/>
<dbReference type="Proteomes" id="UP000276215">
    <property type="component" value="Unassembled WGS sequence"/>
</dbReference>
<dbReference type="InterPro" id="IPR038305">
    <property type="entry name" value="HeLo_sf"/>
</dbReference>
<keyword evidence="3" id="KW-1185">Reference proteome</keyword>
<dbReference type="AlphaFoldDB" id="A0A3N4ISC4"/>
<dbReference type="InterPro" id="IPR029498">
    <property type="entry name" value="HeLo_dom"/>
</dbReference>
<dbReference type="Pfam" id="PF14479">
    <property type="entry name" value="HeLo"/>
    <property type="match status" value="1"/>
</dbReference>
<dbReference type="PANTHER" id="PTHR37542">
    <property type="entry name" value="HELO DOMAIN-CONTAINING PROTEIN-RELATED"/>
    <property type="match status" value="1"/>
</dbReference>
<protein>
    <recommendedName>
        <fullName evidence="1">Prion-inhibition and propagation HeLo domain-containing protein</fullName>
    </recommendedName>
</protein>
<feature type="non-terminal residue" evidence="2">
    <location>
        <position position="186"/>
    </location>
</feature>
<sequence>MEVAGTVIAVASVVGLFSAALEIFDYVQSATAFGPTHEVLQIKIEVEKVRLLIWGQSIGLDGSADQRDDAVNEALDREYLRTAVAGLLVCFVKIFEDSEKLRDRYGLVQRVDPGTGTGTGMENLDQRLLGSTFKRTYDKFRGNPSGRQRGSTLVLKMRWAVADEKRFRRLVEELKAINDSLNHLLP</sequence>
<dbReference type="Gene3D" id="1.20.120.1020">
    <property type="entry name" value="Prion-inhibition and propagation, HeLo domain"/>
    <property type="match status" value="1"/>
</dbReference>
<evidence type="ECO:0000313" key="3">
    <source>
        <dbReference type="Proteomes" id="UP000276215"/>
    </source>
</evidence>
<feature type="domain" description="Prion-inhibition and propagation HeLo" evidence="1">
    <location>
        <begin position="5"/>
        <end position="186"/>
    </location>
</feature>
<dbReference type="OrthoDB" id="20872at2759"/>
<organism evidence="2 3">
    <name type="scientific">Choiromyces venosus 120613-1</name>
    <dbReference type="NCBI Taxonomy" id="1336337"/>
    <lineage>
        <taxon>Eukaryota</taxon>
        <taxon>Fungi</taxon>
        <taxon>Dikarya</taxon>
        <taxon>Ascomycota</taxon>
        <taxon>Pezizomycotina</taxon>
        <taxon>Pezizomycetes</taxon>
        <taxon>Pezizales</taxon>
        <taxon>Tuberaceae</taxon>
        <taxon>Choiromyces</taxon>
    </lineage>
</organism>